<protein>
    <recommendedName>
        <fullName evidence="4">FAS1 domain-containing protein</fullName>
    </recommendedName>
</protein>
<proteinExistence type="inferred from homology"/>
<feature type="signal peptide" evidence="3">
    <location>
        <begin position="1"/>
        <end position="21"/>
    </location>
</feature>
<dbReference type="Gene3D" id="2.30.180.10">
    <property type="entry name" value="FAS1 domain"/>
    <property type="match status" value="2"/>
</dbReference>
<dbReference type="SUPFAM" id="SSF82153">
    <property type="entry name" value="FAS1 domain"/>
    <property type="match status" value="2"/>
</dbReference>
<gene>
    <name evidence="5" type="ORF">M0R45_022339</name>
</gene>
<dbReference type="PANTHER" id="PTHR33985">
    <property type="entry name" value="OS02G0491300 PROTEIN-RELATED"/>
    <property type="match status" value="1"/>
</dbReference>
<accession>A0AAW1XFR4</accession>
<reference evidence="5 6" key="1">
    <citation type="journal article" date="2023" name="G3 (Bethesda)">
        <title>A chromosome-length genome assembly and annotation of blackberry (Rubus argutus, cv. 'Hillquist').</title>
        <authorList>
            <person name="Bruna T."/>
            <person name="Aryal R."/>
            <person name="Dudchenko O."/>
            <person name="Sargent D.J."/>
            <person name="Mead D."/>
            <person name="Buti M."/>
            <person name="Cavallini A."/>
            <person name="Hytonen T."/>
            <person name="Andres J."/>
            <person name="Pham M."/>
            <person name="Weisz D."/>
            <person name="Mascagni F."/>
            <person name="Usai G."/>
            <person name="Natali L."/>
            <person name="Bassil N."/>
            <person name="Fernandez G.E."/>
            <person name="Lomsadze A."/>
            <person name="Armour M."/>
            <person name="Olukolu B."/>
            <person name="Poorten T."/>
            <person name="Britton C."/>
            <person name="Davik J."/>
            <person name="Ashrafi H."/>
            <person name="Aiden E.L."/>
            <person name="Borodovsky M."/>
            <person name="Worthington M."/>
        </authorList>
    </citation>
    <scope>NUCLEOTIDE SEQUENCE [LARGE SCALE GENOMIC DNA]</scope>
    <source>
        <strain evidence="5">PI 553951</strain>
    </source>
</reference>
<dbReference type="Proteomes" id="UP001457282">
    <property type="component" value="Unassembled WGS sequence"/>
</dbReference>
<feature type="chain" id="PRO_5043777526" description="FAS1 domain-containing protein" evidence="3">
    <location>
        <begin position="22"/>
        <end position="347"/>
    </location>
</feature>
<comment type="caution">
    <text evidence="5">The sequence shown here is derived from an EMBL/GenBank/DDBJ whole genome shotgun (WGS) entry which is preliminary data.</text>
</comment>
<keyword evidence="3" id="KW-0732">Signal</keyword>
<dbReference type="InterPro" id="IPR036378">
    <property type="entry name" value="FAS1_dom_sf"/>
</dbReference>
<evidence type="ECO:0000256" key="1">
    <source>
        <dbReference type="ARBA" id="ARBA00007843"/>
    </source>
</evidence>
<comment type="similarity">
    <text evidence="1">Belongs to the fasciclin-like AGP family.</text>
</comment>
<evidence type="ECO:0000313" key="5">
    <source>
        <dbReference type="EMBL" id="KAK9935229.1"/>
    </source>
</evidence>
<dbReference type="Pfam" id="PF02469">
    <property type="entry name" value="Fasciclin"/>
    <property type="match status" value="1"/>
</dbReference>
<dbReference type="EMBL" id="JBEDUW010000004">
    <property type="protein sequence ID" value="KAK9935229.1"/>
    <property type="molecule type" value="Genomic_DNA"/>
</dbReference>
<name>A0AAW1XFR4_RUBAR</name>
<dbReference type="PROSITE" id="PS50213">
    <property type="entry name" value="FAS1"/>
    <property type="match status" value="2"/>
</dbReference>
<evidence type="ECO:0000259" key="4">
    <source>
        <dbReference type="PROSITE" id="PS50213"/>
    </source>
</evidence>
<dbReference type="InterPro" id="IPR000782">
    <property type="entry name" value="FAS1_domain"/>
</dbReference>
<keyword evidence="6" id="KW-1185">Reference proteome</keyword>
<dbReference type="AlphaFoldDB" id="A0AAW1XFR4"/>
<feature type="domain" description="FAS1" evidence="4">
    <location>
        <begin position="27"/>
        <end position="150"/>
    </location>
</feature>
<sequence length="347" mass="37193">MASPSLIVSLVLLSLLSLSTALPSHNILNAAEILSDSGYVSMALTLEVVSQSLAPKSPSLTIFAPPDSTFKRMGQPSLSLLQFHFAPLALPLQTLKSLPAGTKIPTLLSGHSLVVTAPSSDSTISLNNVKITTGSPIYDDGFLIILGVENFFDPNYQAPAPIRVPLPDPVCGSSSSANDTSTIGFPGASWFEGARGVLRSNGYAVMASFLDLQLVGFKNPSMLTVFAPLDQAMENPLQDPSIFLQHVVPCRLSWYDLVNFSEGTLLPTYMEGFTIRISRSGDVLLLNGVPVYHANMYYSDSFVVHGLRESLVVPAETQEEAADKSSQEGAGSEANNESFLMDDDNEF</sequence>
<evidence type="ECO:0000256" key="3">
    <source>
        <dbReference type="SAM" id="SignalP"/>
    </source>
</evidence>
<feature type="domain" description="FAS1" evidence="4">
    <location>
        <begin position="178"/>
        <end position="311"/>
    </location>
</feature>
<organism evidence="5 6">
    <name type="scientific">Rubus argutus</name>
    <name type="common">Southern blackberry</name>
    <dbReference type="NCBI Taxonomy" id="59490"/>
    <lineage>
        <taxon>Eukaryota</taxon>
        <taxon>Viridiplantae</taxon>
        <taxon>Streptophyta</taxon>
        <taxon>Embryophyta</taxon>
        <taxon>Tracheophyta</taxon>
        <taxon>Spermatophyta</taxon>
        <taxon>Magnoliopsida</taxon>
        <taxon>eudicotyledons</taxon>
        <taxon>Gunneridae</taxon>
        <taxon>Pentapetalae</taxon>
        <taxon>rosids</taxon>
        <taxon>fabids</taxon>
        <taxon>Rosales</taxon>
        <taxon>Rosaceae</taxon>
        <taxon>Rosoideae</taxon>
        <taxon>Rosoideae incertae sedis</taxon>
        <taxon>Rubus</taxon>
    </lineage>
</organism>
<feature type="compositionally biased region" description="Polar residues" evidence="2">
    <location>
        <begin position="327"/>
        <end position="338"/>
    </location>
</feature>
<dbReference type="SMART" id="SM00554">
    <property type="entry name" value="FAS1"/>
    <property type="match status" value="2"/>
</dbReference>
<evidence type="ECO:0000313" key="6">
    <source>
        <dbReference type="Proteomes" id="UP001457282"/>
    </source>
</evidence>
<feature type="region of interest" description="Disordered" evidence="2">
    <location>
        <begin position="316"/>
        <end position="347"/>
    </location>
</feature>
<dbReference type="PANTHER" id="PTHR33985:SF17">
    <property type="entry name" value="FASCICLIN-LIKE ARABINOGALACTAN PROTEIN 20"/>
    <property type="match status" value="1"/>
</dbReference>
<evidence type="ECO:0000256" key="2">
    <source>
        <dbReference type="SAM" id="MobiDB-lite"/>
    </source>
</evidence>
<dbReference type="InterPro" id="IPR052806">
    <property type="entry name" value="Fasciclin-like_AGP"/>
</dbReference>